<dbReference type="SUPFAM" id="SSF53697">
    <property type="entry name" value="SIS domain"/>
    <property type="match status" value="1"/>
</dbReference>
<keyword evidence="3" id="KW-0804">Transcription</keyword>
<keyword evidence="6" id="KW-1185">Reference proteome</keyword>
<organism evidence="5 6">
    <name type="scientific">Agromyces neolithicus</name>
    <dbReference type="NCBI Taxonomy" id="269420"/>
    <lineage>
        <taxon>Bacteria</taxon>
        <taxon>Bacillati</taxon>
        <taxon>Actinomycetota</taxon>
        <taxon>Actinomycetes</taxon>
        <taxon>Micrococcales</taxon>
        <taxon>Microbacteriaceae</taxon>
        <taxon>Agromyces</taxon>
    </lineage>
</organism>
<evidence type="ECO:0000313" key="5">
    <source>
        <dbReference type="EMBL" id="GAA1799246.1"/>
    </source>
</evidence>
<dbReference type="CDD" id="cd05013">
    <property type="entry name" value="SIS_RpiR"/>
    <property type="match status" value="1"/>
</dbReference>
<evidence type="ECO:0000313" key="6">
    <source>
        <dbReference type="Proteomes" id="UP001500002"/>
    </source>
</evidence>
<reference evidence="6" key="1">
    <citation type="journal article" date="2019" name="Int. J. Syst. Evol. Microbiol.">
        <title>The Global Catalogue of Microorganisms (GCM) 10K type strain sequencing project: providing services to taxonomists for standard genome sequencing and annotation.</title>
        <authorList>
            <consortium name="The Broad Institute Genomics Platform"/>
            <consortium name="The Broad Institute Genome Sequencing Center for Infectious Disease"/>
            <person name="Wu L."/>
            <person name="Ma J."/>
        </authorList>
    </citation>
    <scope>NUCLEOTIDE SEQUENCE [LARGE SCALE GENOMIC DNA]</scope>
    <source>
        <strain evidence="6">JCM 14322</strain>
    </source>
</reference>
<dbReference type="PANTHER" id="PTHR30514">
    <property type="entry name" value="GLUCOKINASE"/>
    <property type="match status" value="1"/>
</dbReference>
<dbReference type="InterPro" id="IPR009057">
    <property type="entry name" value="Homeodomain-like_sf"/>
</dbReference>
<dbReference type="Pfam" id="PF01418">
    <property type="entry name" value="HTH_6"/>
    <property type="match status" value="1"/>
</dbReference>
<dbReference type="SUPFAM" id="SSF46689">
    <property type="entry name" value="Homeodomain-like"/>
    <property type="match status" value="1"/>
</dbReference>
<name>A0ABP4Y704_9MICO</name>
<dbReference type="PANTHER" id="PTHR30514:SF18">
    <property type="entry name" value="RPIR-FAMILY TRANSCRIPTIONAL REGULATOR"/>
    <property type="match status" value="1"/>
</dbReference>
<dbReference type="Gene3D" id="3.40.50.10490">
    <property type="entry name" value="Glucose-6-phosphate isomerase like protein, domain 1"/>
    <property type="match status" value="1"/>
</dbReference>
<dbReference type="EMBL" id="BAAANJ010000001">
    <property type="protein sequence ID" value="GAA1799246.1"/>
    <property type="molecule type" value="Genomic_DNA"/>
</dbReference>
<evidence type="ECO:0000256" key="2">
    <source>
        <dbReference type="ARBA" id="ARBA00023125"/>
    </source>
</evidence>
<evidence type="ECO:0000256" key="1">
    <source>
        <dbReference type="ARBA" id="ARBA00023015"/>
    </source>
</evidence>
<dbReference type="Pfam" id="PF01380">
    <property type="entry name" value="SIS"/>
    <property type="match status" value="1"/>
</dbReference>
<sequence>MVDETDPMGERPLSEVVRESLDSLSSGERKVGRAILANYPIAGLETVAELAQRANVSPPTVVRFASRLGFSGYPAFQKRLVREVHERLGSPLEQYAREDLRSGDSDLARASRIFSSSIASTIGELPVSEFERAVSMLTDLRHPVRLIGGRFSHLLAEYLGAHLKLLRPDVEVIGADEFARLAAVADTRRGDVFAVFDYRRYDPHVIRLSQRVTDRGADLVLFTDRWLSPAADVASTVLPANVDAPSPFDSLVPAMAVVETAIAGVTDRLGESGRQRLEDIENLRGRAAAERSG</sequence>
<proteinExistence type="predicted"/>
<dbReference type="InterPro" id="IPR001347">
    <property type="entry name" value="SIS_dom"/>
</dbReference>
<dbReference type="InterPro" id="IPR036388">
    <property type="entry name" value="WH-like_DNA-bd_sf"/>
</dbReference>
<dbReference type="Proteomes" id="UP001500002">
    <property type="component" value="Unassembled WGS sequence"/>
</dbReference>
<accession>A0ABP4Y704</accession>
<keyword evidence="2" id="KW-0238">DNA-binding</keyword>
<dbReference type="InterPro" id="IPR000281">
    <property type="entry name" value="HTH_RpiR"/>
</dbReference>
<keyword evidence="1" id="KW-0805">Transcription regulation</keyword>
<comment type="caution">
    <text evidence="5">The sequence shown here is derived from an EMBL/GenBank/DDBJ whole genome shotgun (WGS) entry which is preliminary data.</text>
</comment>
<gene>
    <name evidence="5" type="ORF">GCM10009749_03780</name>
</gene>
<dbReference type="PROSITE" id="PS51071">
    <property type="entry name" value="HTH_RPIR"/>
    <property type="match status" value="1"/>
</dbReference>
<feature type="domain" description="HTH rpiR-type" evidence="4">
    <location>
        <begin position="11"/>
        <end position="87"/>
    </location>
</feature>
<dbReference type="InterPro" id="IPR046348">
    <property type="entry name" value="SIS_dom_sf"/>
</dbReference>
<dbReference type="Gene3D" id="1.10.10.10">
    <property type="entry name" value="Winged helix-like DNA-binding domain superfamily/Winged helix DNA-binding domain"/>
    <property type="match status" value="1"/>
</dbReference>
<evidence type="ECO:0000256" key="3">
    <source>
        <dbReference type="ARBA" id="ARBA00023163"/>
    </source>
</evidence>
<evidence type="ECO:0000259" key="4">
    <source>
        <dbReference type="PROSITE" id="PS51071"/>
    </source>
</evidence>
<dbReference type="InterPro" id="IPR047640">
    <property type="entry name" value="RpiR-like"/>
</dbReference>
<dbReference type="InterPro" id="IPR035472">
    <property type="entry name" value="RpiR-like_SIS"/>
</dbReference>
<protein>
    <submittedName>
        <fullName evidence="5">MurR/RpiR family transcriptional regulator</fullName>
    </submittedName>
</protein>